<dbReference type="Gene3D" id="1.10.8.1040">
    <property type="match status" value="1"/>
</dbReference>
<organism evidence="9">
    <name type="scientific">Tanacetum cinerariifolium</name>
    <name type="common">Dalmatian daisy</name>
    <name type="synonym">Chrysanthemum cinerariifolium</name>
    <dbReference type="NCBI Taxonomy" id="118510"/>
    <lineage>
        <taxon>Eukaryota</taxon>
        <taxon>Viridiplantae</taxon>
        <taxon>Streptophyta</taxon>
        <taxon>Embryophyta</taxon>
        <taxon>Tracheophyta</taxon>
        <taxon>Spermatophyta</taxon>
        <taxon>Magnoliopsida</taxon>
        <taxon>eudicotyledons</taxon>
        <taxon>Gunneridae</taxon>
        <taxon>Pentapetalae</taxon>
        <taxon>asterids</taxon>
        <taxon>campanulids</taxon>
        <taxon>Asterales</taxon>
        <taxon>Asteraceae</taxon>
        <taxon>Asteroideae</taxon>
        <taxon>Anthemideae</taxon>
        <taxon>Anthemidinae</taxon>
        <taxon>Tanacetum</taxon>
    </lineage>
</organism>
<comment type="caution">
    <text evidence="9">The sequence shown here is derived from an EMBL/GenBank/DDBJ whole genome shotgun (WGS) entry which is preliminary data.</text>
</comment>
<feature type="compositionally biased region" description="Low complexity" evidence="7">
    <location>
        <begin position="2048"/>
        <end position="2062"/>
    </location>
</feature>
<feature type="region of interest" description="Disordered" evidence="7">
    <location>
        <begin position="2232"/>
        <end position="2264"/>
    </location>
</feature>
<evidence type="ECO:0000259" key="8">
    <source>
        <dbReference type="PROSITE" id="PS50198"/>
    </source>
</evidence>
<feature type="region of interest" description="Disordered" evidence="7">
    <location>
        <begin position="1851"/>
        <end position="2103"/>
    </location>
</feature>
<dbReference type="InterPro" id="IPR050245">
    <property type="entry name" value="PrsA_foldase"/>
</dbReference>
<keyword evidence="5 6" id="KW-0413">Isomerase</keyword>
<feature type="compositionally biased region" description="Basic and acidic residues" evidence="7">
    <location>
        <begin position="2462"/>
        <end position="2471"/>
    </location>
</feature>
<feature type="compositionally biased region" description="Basic residues" evidence="7">
    <location>
        <begin position="1652"/>
        <end position="1670"/>
    </location>
</feature>
<dbReference type="EMBL" id="BKCJ010000009">
    <property type="protein sequence ID" value="GEU28574.1"/>
    <property type="molecule type" value="Genomic_DNA"/>
</dbReference>
<dbReference type="Pfam" id="PF13616">
    <property type="entry name" value="Rotamase_3"/>
    <property type="match status" value="1"/>
</dbReference>
<feature type="compositionally biased region" description="Basic residues" evidence="7">
    <location>
        <begin position="2338"/>
        <end position="2349"/>
    </location>
</feature>
<dbReference type="InterPro" id="IPR000297">
    <property type="entry name" value="PPIase_PpiC"/>
</dbReference>
<feature type="compositionally biased region" description="Polar residues" evidence="7">
    <location>
        <begin position="2389"/>
        <end position="2400"/>
    </location>
</feature>
<evidence type="ECO:0000256" key="2">
    <source>
        <dbReference type="ARBA" id="ARBA00013194"/>
    </source>
</evidence>
<dbReference type="GO" id="GO:0003755">
    <property type="term" value="F:peptidyl-prolyl cis-trans isomerase activity"/>
    <property type="evidence" value="ECO:0007669"/>
    <property type="project" value="UniProtKB-KW"/>
</dbReference>
<evidence type="ECO:0000256" key="5">
    <source>
        <dbReference type="ARBA" id="ARBA00023235"/>
    </source>
</evidence>
<dbReference type="InterPro" id="IPR027304">
    <property type="entry name" value="Trigger_fact/SurA_dom_sf"/>
</dbReference>
<feature type="region of interest" description="Disordered" evidence="7">
    <location>
        <begin position="2432"/>
        <end position="2471"/>
    </location>
</feature>
<feature type="region of interest" description="Disordered" evidence="7">
    <location>
        <begin position="2380"/>
        <end position="2416"/>
    </location>
</feature>
<feature type="region of interest" description="Disordered" evidence="7">
    <location>
        <begin position="1637"/>
        <end position="1687"/>
    </location>
</feature>
<keyword evidence="4 6" id="KW-0697">Rotamase</keyword>
<dbReference type="InterPro" id="IPR046357">
    <property type="entry name" value="PPIase_dom_sf"/>
</dbReference>
<name>A0A699GFF0_TANCI</name>
<evidence type="ECO:0000256" key="1">
    <source>
        <dbReference type="ARBA" id="ARBA00000971"/>
    </source>
</evidence>
<protein>
    <recommendedName>
        <fullName evidence="2">peptidylprolyl isomerase</fullName>
        <ecNumber evidence="2">5.2.1.8</ecNumber>
    </recommendedName>
</protein>
<reference evidence="9" key="1">
    <citation type="journal article" date="2019" name="Sci. Rep.">
        <title>Draft genome of Tanacetum cinerariifolium, the natural source of mosquito coil.</title>
        <authorList>
            <person name="Yamashiro T."/>
            <person name="Shiraishi A."/>
            <person name="Satake H."/>
            <person name="Nakayama K."/>
        </authorList>
    </citation>
    <scope>NUCLEOTIDE SEQUENCE</scope>
</reference>
<feature type="compositionally biased region" description="Basic and acidic residues" evidence="7">
    <location>
        <begin position="1956"/>
        <end position="1974"/>
    </location>
</feature>
<gene>
    <name evidence="9" type="ORF">Tci_000552</name>
</gene>
<sequence length="2719" mass="292684">MIAVVAAPAFAQNVATVNGKAIPASKVDQVVKQVVAQGQQPDSPQLREMVKKDLIGREVMLQEANKQGYGNKADVKAAIDNASQSIIINAMLADYVKKNPVKDADIKAEYDKFKAANGGKEYHSRHILVATEQEAKDIIAKLKAGGKFEELAKVSKDGSANNGGDLGWMSPAKLVKPFSDAMVALKPGAITETPVKTEFGYHVIKLEEAPRDAQFPPFEQVKGQVAQALQQAKIAAYREELLKKAKGCTVRVKEPRSMDSRLRGKYGIETDVLARVAEHAHPGRILAPRFRMPRLLHRAEYPFGVRHHDRKAAVKRGDRGNALRRTVRVIRVRFGSVAAVVDKPHGCNGFRDIPGLGKVGITFAVRNRDRGLGIGHAVKEYRWTIEYFHHGKACLEFLRFIGGEFGPCVGARNHRFQITHHLATIADAQTKTVAACKEAGELIGQRSIEQDGLGPAFARTQYVAIRETTHGNDALEIVEPGAAGNQVAHVHVHGRKAGLVHDIRGFDMRVDALLAQDGHARTHAGRVVAQAGDAPAGFAPQAVQRRTRLVVDQLGITGELDHATVVRLADDVAAGAQVKGAQHVHHQRFFVRADLDHGAQLFREQRAQRLLVAALGNLAGPVLGVALVGAVTLFHDQDVEVDRQTGAAGKRHLDQSTVQAAVRAVVVCQQLAVAVQLLDGGKECFQVFRTVHVRRFVAQLVHHQRQRRGAQAVLAPAQVDQDDGRLARIGPDLRRERLAHVVHGRKRGHDQRHRRDHGFCLALVLPGRAHRQRILAHRDADAQCRAQFHAHGLDRVVQRGILARLAAGGHPVGGQFDVGDVGNRRGRDIGDRFGHGHASRGGSIDHGERRALAHGHRFAQVALEAHGGHGAVGQRHLPWSHHLVAHGHAAHGTVANGDQERFIAHGRQQQHAPGRLVEVDAGEVDGGQVVVHVLHVALHFWRLAEQHIHRHVDRVVAQLGIDQLELAFLGGGAHHGKQAALALAQGLEQRQAGRRNRQHVAFLRFVGPDFLRRHAALFQRNLAQVENRAALGVVGDFRERVGQTARTHVVDRDDRVVGAQLPAAVDDFLGAAFHFRVAALDRIEVQVGRVGAGGHRRRGRAAHADAHAGTAQLHQQAADRDIVFMRVLRRDIADAARDHDRLVVAEHGGRAKLGADVLFVGAEVAAQDRAAEFVAERSAAQRAVDHDLQGGGNALRLAVSAARSVRFPWLHGARQQQVGDREAGQTGLGLGAAAGGALVADLAAGAGGGARERRNRGRVIVGFHLHQRVGQLGDGGVLLAGALREETHHGGAFHDRRVVAVRDHGALGLQLVGVLDHAEQRFRLRDAVDGPVGVEDFMAAVLAIGLGEHHQFDVGRVAARAREGRVQVFDLVLRHCQAEVGICLLQCALAGADHVHGFQRPRIERAEQASGFVRVAQHRFRHAVVQQGRHGVHVVVRQFFRRADAAAQDAGLQVDTERNAALHALDVRHAAVMHDVGGLGGPRRNGAETGDDEKFLDCAVRVIGMGRLAVRQQRAKAAGVVGRQRRGGIDEVDVACLDGGNLGQCRLQLVEQALAAECGQGVGARKYQHGWKVVDAARLRIKASRWRERHDCSIPPATFCAVCRAKSARRAAKSHQNACLKPAQYAEPVRDHPHRVRGGLGHGHTATVEKAVRHRAVRIRPGQRQRKQRPGRPAVAGRPAPPQPDSALVHLHDDYLRRRVQPRDWRRRAGAHRLRAQAVHGRLAVAAHPPRRGPARAVLAHLPAGGGRQYSQGDHRLQGRRANPSALCHRLCAPARRTAGVDRRPGGSGVRVPGHPAHPPHGLGAAGHGALPVRPAQVRGKPADPDRLAAGAPHFHGSLRFIGAHAAGAGPAAVGQEGAGRRRGDFAAHGAPPAPPGRGGVRNGRRRRGRKGVQAGGHQSQVFGIPRSGRPRQAGQDAGQEGRCLPGRRRAARHGTLAAQQRQHGHLPRDCRRHGAGNERQPDRRCGRADDGRQQHRQHARAVHRAQARPGAELPERQARPAGVHRDPGTDERYGQRHQDAGGRAAGACGGKAQPGRPARGARHAQRRAAQGAGQYGLAAGRRVSHAQAARRPGVGSAAGRAVRLPAGAHAQDRRGAPVARRPAGAVPAHPAQIRHRHHGVMPGSVVLPRAPERRSVARRARRDERIEQLAGQACRLWRIGAYLLRPVARQVMGAEQAVEHRQGGRVVAVDMVVPAVMPVVERRRGNQPFQHAQAPAQVGVDKEAPYRARYQQQGGRAGAGHAGSCQPQQVQRHQAEQPRHHHVHGMGTSIGQEMHVPGAVMDRVKPPQPRQFMAETVAPVKPRFAHNKHQQQPHGAGQLGNGAGERGRHQVLSGHGQQRRRHAQHHDRHQAADHVIRNIVRHLAPRPGRMARAEPALQRYEQHRQQHQPDGQAQRSVGKSGQRHGHGGEGSLQAAPCAARHGSTIGLRLPGAAAGQQAHQTDTAQHHAPGGRFGHGGGQRHAVEQQEGRRARCARLRQERQHLAGAAGLEGHGGRFPAAEAAAGDAQLVRIEGLVTEHHVPVVVGIGAGETDLLGQREIEGQRVIGVLGQAADGLRERARVVQRVRREDIAAVGRAGVPVAYALVLAPEPDGGIPGLGQVGIEHEVVTAIAAVAAGPAGQRGALVGGQCRGRRCCQLLVGAVGGGVEIAVDNQVGCGVGSPCAQGEHGHSGGQGRQDRFDAHGASSGNGQTVGDNCRRLLGRRQLDRTGGRAGGYRFC</sequence>
<feature type="compositionally biased region" description="Basic and acidic residues" evidence="7">
    <location>
        <begin position="1994"/>
        <end position="2021"/>
    </location>
</feature>
<feature type="region of interest" description="Disordered" evidence="7">
    <location>
        <begin position="2666"/>
        <end position="2696"/>
    </location>
</feature>
<feature type="compositionally biased region" description="Basic residues" evidence="7">
    <location>
        <begin position="1943"/>
        <end position="1955"/>
    </location>
</feature>
<proteinExistence type="predicted"/>
<dbReference type="PANTHER" id="PTHR47245:SF1">
    <property type="entry name" value="FOLDASE PROTEIN PRSA"/>
    <property type="match status" value="1"/>
</dbReference>
<feature type="region of interest" description="Disordered" evidence="7">
    <location>
        <begin position="2306"/>
        <end position="2354"/>
    </location>
</feature>
<feature type="region of interest" description="Disordered" evidence="7">
    <location>
        <begin position="1094"/>
        <end position="1113"/>
    </location>
</feature>
<feature type="compositionally biased region" description="Basic residues" evidence="7">
    <location>
        <begin position="1975"/>
        <end position="1987"/>
    </location>
</feature>
<evidence type="ECO:0000256" key="4">
    <source>
        <dbReference type="ARBA" id="ARBA00023110"/>
    </source>
</evidence>
<accession>A0A699GFF0</accession>
<evidence type="ECO:0000313" key="9">
    <source>
        <dbReference type="EMBL" id="GEU28574.1"/>
    </source>
</evidence>
<dbReference type="PANTHER" id="PTHR47245">
    <property type="entry name" value="PEPTIDYLPROLYL ISOMERASE"/>
    <property type="match status" value="1"/>
</dbReference>
<dbReference type="Gene3D" id="3.10.50.40">
    <property type="match status" value="1"/>
</dbReference>
<dbReference type="PROSITE" id="PS50198">
    <property type="entry name" value="PPIC_PPIASE_2"/>
    <property type="match status" value="1"/>
</dbReference>
<evidence type="ECO:0000256" key="7">
    <source>
        <dbReference type="SAM" id="MobiDB-lite"/>
    </source>
</evidence>
<comment type="catalytic activity">
    <reaction evidence="1">
        <text>[protein]-peptidylproline (omega=180) = [protein]-peptidylproline (omega=0)</text>
        <dbReference type="Rhea" id="RHEA:16237"/>
        <dbReference type="Rhea" id="RHEA-COMP:10747"/>
        <dbReference type="Rhea" id="RHEA-COMP:10748"/>
        <dbReference type="ChEBI" id="CHEBI:83833"/>
        <dbReference type="ChEBI" id="CHEBI:83834"/>
        <dbReference type="EC" id="5.2.1.8"/>
    </reaction>
</comment>
<dbReference type="SUPFAM" id="SSF109998">
    <property type="entry name" value="Triger factor/SurA peptide-binding domain-like"/>
    <property type="match status" value="1"/>
</dbReference>
<evidence type="ECO:0000256" key="3">
    <source>
        <dbReference type="ARBA" id="ARBA00022729"/>
    </source>
</evidence>
<feature type="domain" description="PpiC" evidence="8">
    <location>
        <begin position="119"/>
        <end position="208"/>
    </location>
</feature>
<evidence type="ECO:0000256" key="6">
    <source>
        <dbReference type="PROSITE-ProRule" id="PRU00278"/>
    </source>
</evidence>
<keyword evidence="3" id="KW-0732">Signal</keyword>
<dbReference type="SUPFAM" id="SSF54534">
    <property type="entry name" value="FKBP-like"/>
    <property type="match status" value="1"/>
</dbReference>
<feature type="compositionally biased region" description="Low complexity" evidence="7">
    <location>
        <begin position="2432"/>
        <end position="2451"/>
    </location>
</feature>
<dbReference type="EC" id="5.2.1.8" evidence="2"/>